<reference evidence="1 2" key="1">
    <citation type="submission" date="2024-01" db="EMBL/GenBank/DDBJ databases">
        <title>The genomes of 5 underutilized Papilionoideae crops provide insights into root nodulation and disease resistance.</title>
        <authorList>
            <person name="Yuan L."/>
        </authorList>
    </citation>
    <scope>NUCLEOTIDE SEQUENCE [LARGE SCALE GENOMIC DNA]</scope>
    <source>
        <strain evidence="1">LY-2023</strain>
        <tissue evidence="1">Leaf</tissue>
    </source>
</reference>
<proteinExistence type="predicted"/>
<dbReference type="EMBL" id="JAYKXN010000004">
    <property type="protein sequence ID" value="KAK7294429.1"/>
    <property type="molecule type" value="Genomic_DNA"/>
</dbReference>
<accession>A0AAN9JBW0</accession>
<sequence length="86" mass="9476">MISVVGKSGKVENQLIMVIVNDEEKGAKILGEGCVWEFGTLVDDDDVGVDKGTDMINCLPSLWACHGHCLLKRIEAACSYYNLFRI</sequence>
<evidence type="ECO:0000313" key="1">
    <source>
        <dbReference type="EMBL" id="KAK7294429.1"/>
    </source>
</evidence>
<dbReference type="Proteomes" id="UP001359559">
    <property type="component" value="Unassembled WGS sequence"/>
</dbReference>
<gene>
    <name evidence="1" type="ORF">RJT34_17318</name>
</gene>
<organism evidence="1 2">
    <name type="scientific">Clitoria ternatea</name>
    <name type="common">Butterfly pea</name>
    <dbReference type="NCBI Taxonomy" id="43366"/>
    <lineage>
        <taxon>Eukaryota</taxon>
        <taxon>Viridiplantae</taxon>
        <taxon>Streptophyta</taxon>
        <taxon>Embryophyta</taxon>
        <taxon>Tracheophyta</taxon>
        <taxon>Spermatophyta</taxon>
        <taxon>Magnoliopsida</taxon>
        <taxon>eudicotyledons</taxon>
        <taxon>Gunneridae</taxon>
        <taxon>Pentapetalae</taxon>
        <taxon>rosids</taxon>
        <taxon>fabids</taxon>
        <taxon>Fabales</taxon>
        <taxon>Fabaceae</taxon>
        <taxon>Papilionoideae</taxon>
        <taxon>50 kb inversion clade</taxon>
        <taxon>NPAAA clade</taxon>
        <taxon>indigoferoid/millettioid clade</taxon>
        <taxon>Phaseoleae</taxon>
        <taxon>Clitoria</taxon>
    </lineage>
</organism>
<protein>
    <submittedName>
        <fullName evidence="1">Uncharacterized protein</fullName>
    </submittedName>
</protein>
<name>A0AAN9JBW0_CLITE</name>
<evidence type="ECO:0000313" key="2">
    <source>
        <dbReference type="Proteomes" id="UP001359559"/>
    </source>
</evidence>
<comment type="caution">
    <text evidence="1">The sequence shown here is derived from an EMBL/GenBank/DDBJ whole genome shotgun (WGS) entry which is preliminary data.</text>
</comment>
<dbReference type="AlphaFoldDB" id="A0AAN9JBW0"/>
<keyword evidence="2" id="KW-1185">Reference proteome</keyword>